<dbReference type="EMBL" id="BMDQ01000002">
    <property type="protein sequence ID" value="GGI57421.1"/>
    <property type="molecule type" value="Genomic_DNA"/>
</dbReference>
<organism evidence="2 3">
    <name type="scientific">Winogradskyella haliclonae</name>
    <dbReference type="NCBI Taxonomy" id="2048558"/>
    <lineage>
        <taxon>Bacteria</taxon>
        <taxon>Pseudomonadati</taxon>
        <taxon>Bacteroidota</taxon>
        <taxon>Flavobacteriia</taxon>
        <taxon>Flavobacteriales</taxon>
        <taxon>Flavobacteriaceae</taxon>
        <taxon>Winogradskyella</taxon>
    </lineage>
</organism>
<feature type="domain" description="YdhG-like" evidence="1">
    <location>
        <begin position="53"/>
        <end position="130"/>
    </location>
</feature>
<dbReference type="Proteomes" id="UP000624701">
    <property type="component" value="Unassembled WGS sequence"/>
</dbReference>
<dbReference type="InterPro" id="IPR014922">
    <property type="entry name" value="YdhG-like"/>
</dbReference>
<name>A0ABQ2BZR0_9FLAO</name>
<sequence length="137" mass="15837">MSGLVTKETNKSVSAFIDSIENDSKRKDSKLLIDMMSELTGHEPKIWGDNFIIGFGKYKYRRKTGKEEFEWFNVGFAPRKSKITLYLTSDIEKEKELISQLGKCKHGRGCLYINKLADIDLKILRQLIAKSKDTQWN</sequence>
<evidence type="ECO:0000259" key="1">
    <source>
        <dbReference type="Pfam" id="PF08818"/>
    </source>
</evidence>
<reference evidence="3" key="1">
    <citation type="journal article" date="2019" name="Int. J. Syst. Evol. Microbiol.">
        <title>The Global Catalogue of Microorganisms (GCM) 10K type strain sequencing project: providing services to taxonomists for standard genome sequencing and annotation.</title>
        <authorList>
            <consortium name="The Broad Institute Genomics Platform"/>
            <consortium name="The Broad Institute Genome Sequencing Center for Infectious Disease"/>
            <person name="Wu L."/>
            <person name="Ma J."/>
        </authorList>
    </citation>
    <scope>NUCLEOTIDE SEQUENCE [LARGE SCALE GENOMIC DNA]</scope>
    <source>
        <strain evidence="3">CCM 8681</strain>
    </source>
</reference>
<evidence type="ECO:0000313" key="3">
    <source>
        <dbReference type="Proteomes" id="UP000624701"/>
    </source>
</evidence>
<proteinExistence type="predicted"/>
<comment type="caution">
    <text evidence="2">The sequence shown here is derived from an EMBL/GenBank/DDBJ whole genome shotgun (WGS) entry which is preliminary data.</text>
</comment>
<protein>
    <recommendedName>
        <fullName evidence="1">YdhG-like domain-containing protein</fullName>
    </recommendedName>
</protein>
<accession>A0ABQ2BZR0</accession>
<gene>
    <name evidence="2" type="ORF">GCM10011444_17300</name>
</gene>
<dbReference type="Pfam" id="PF08818">
    <property type="entry name" value="DUF1801"/>
    <property type="match status" value="1"/>
</dbReference>
<dbReference type="RefSeq" id="WP_188374334.1">
    <property type="nucleotide sequence ID" value="NZ_BMDQ01000002.1"/>
</dbReference>
<evidence type="ECO:0000313" key="2">
    <source>
        <dbReference type="EMBL" id="GGI57421.1"/>
    </source>
</evidence>
<keyword evidence="3" id="KW-1185">Reference proteome</keyword>